<evidence type="ECO:0000313" key="1">
    <source>
        <dbReference type="EMBL" id="KAG0142890.1"/>
    </source>
</evidence>
<dbReference type="Proteomes" id="UP000886653">
    <property type="component" value="Unassembled WGS sequence"/>
</dbReference>
<name>A0A9P6NAB8_9BASI</name>
<proteinExistence type="predicted"/>
<dbReference type="EMBL" id="MU167334">
    <property type="protein sequence ID" value="KAG0142890.1"/>
    <property type="molecule type" value="Genomic_DNA"/>
</dbReference>
<comment type="caution">
    <text evidence="1">The sequence shown here is derived from an EMBL/GenBank/DDBJ whole genome shotgun (WGS) entry which is preliminary data.</text>
</comment>
<dbReference type="AlphaFoldDB" id="A0A9P6NAB8"/>
<reference evidence="1" key="1">
    <citation type="submission" date="2013-11" db="EMBL/GenBank/DDBJ databases">
        <title>Genome sequence of the fusiform rust pathogen reveals effectors for host alternation and coevolution with pine.</title>
        <authorList>
            <consortium name="DOE Joint Genome Institute"/>
            <person name="Smith K."/>
            <person name="Pendleton A."/>
            <person name="Kubisiak T."/>
            <person name="Anderson C."/>
            <person name="Salamov A."/>
            <person name="Aerts A."/>
            <person name="Riley R."/>
            <person name="Clum A."/>
            <person name="Lindquist E."/>
            <person name="Ence D."/>
            <person name="Campbell M."/>
            <person name="Kronenberg Z."/>
            <person name="Feau N."/>
            <person name="Dhillon B."/>
            <person name="Hamelin R."/>
            <person name="Burleigh J."/>
            <person name="Smith J."/>
            <person name="Yandell M."/>
            <person name="Nelson C."/>
            <person name="Grigoriev I."/>
            <person name="Davis J."/>
        </authorList>
    </citation>
    <scope>NUCLEOTIDE SEQUENCE</scope>
    <source>
        <strain evidence="1">G11</strain>
    </source>
</reference>
<gene>
    <name evidence="1" type="ORF">CROQUDRAFT_207560</name>
</gene>
<evidence type="ECO:0000313" key="2">
    <source>
        <dbReference type="Proteomes" id="UP000886653"/>
    </source>
</evidence>
<sequence>MDTKALQNPQLPCPALFCCLPLDLSHCHPPHYLHPIISGLRFPPHHEYTGLTPHWQVEEISMIMKNIASTACCRASRASTCSVSI</sequence>
<keyword evidence="2" id="KW-1185">Reference proteome</keyword>
<organism evidence="1 2">
    <name type="scientific">Cronartium quercuum f. sp. fusiforme G11</name>
    <dbReference type="NCBI Taxonomy" id="708437"/>
    <lineage>
        <taxon>Eukaryota</taxon>
        <taxon>Fungi</taxon>
        <taxon>Dikarya</taxon>
        <taxon>Basidiomycota</taxon>
        <taxon>Pucciniomycotina</taxon>
        <taxon>Pucciniomycetes</taxon>
        <taxon>Pucciniales</taxon>
        <taxon>Coleosporiaceae</taxon>
        <taxon>Cronartium</taxon>
    </lineage>
</organism>
<protein>
    <submittedName>
        <fullName evidence="1">Uncharacterized protein</fullName>
    </submittedName>
</protein>
<accession>A0A9P6NAB8</accession>